<protein>
    <submittedName>
        <fullName evidence="1">SAM-dependent RNA methyltransferase, putative</fullName>
    </submittedName>
</protein>
<accession>A0A1J1HEA9</accession>
<dbReference type="Proteomes" id="UP000220158">
    <property type="component" value="Chromosome 12"/>
</dbReference>
<evidence type="ECO:0000313" key="1">
    <source>
        <dbReference type="EMBL" id="CRH01750.1"/>
    </source>
</evidence>
<dbReference type="GO" id="GO:0035241">
    <property type="term" value="F:protein-arginine omega-N monomethyltransferase activity"/>
    <property type="evidence" value="ECO:0007669"/>
    <property type="project" value="TreeGrafter"/>
</dbReference>
<dbReference type="GeneID" id="39737888"/>
<dbReference type="OrthoDB" id="373498at2759"/>
<dbReference type="GO" id="GO:0032259">
    <property type="term" value="P:methylation"/>
    <property type="evidence" value="ECO:0007669"/>
    <property type="project" value="UniProtKB-KW"/>
</dbReference>
<proteinExistence type="predicted"/>
<organism evidence="1 2">
    <name type="scientific">Plasmodium relictum</name>
    <dbReference type="NCBI Taxonomy" id="85471"/>
    <lineage>
        <taxon>Eukaryota</taxon>
        <taxon>Sar</taxon>
        <taxon>Alveolata</taxon>
        <taxon>Apicomplexa</taxon>
        <taxon>Aconoidasida</taxon>
        <taxon>Haemosporida</taxon>
        <taxon>Plasmodiidae</taxon>
        <taxon>Plasmodium</taxon>
        <taxon>Plasmodium (Haemamoeba)</taxon>
    </lineage>
</organism>
<name>A0A1J1HEA9_PLARL</name>
<dbReference type="InterPro" id="IPR007364">
    <property type="entry name" value="SFM1-like"/>
</dbReference>
<gene>
    <name evidence="1" type="ORF">PRELSG_1264400</name>
</gene>
<dbReference type="CDD" id="cd18090">
    <property type="entry name" value="Arginine_MT_Sfm1"/>
    <property type="match status" value="1"/>
</dbReference>
<dbReference type="Pfam" id="PF04252">
    <property type="entry name" value="SFM1-like"/>
    <property type="match status" value="1"/>
</dbReference>
<dbReference type="PANTHER" id="PTHR35517">
    <property type="entry name" value="PROTEIN ARGININE N-METHYLTRANSFERASE SFM1"/>
    <property type="match status" value="1"/>
</dbReference>
<keyword evidence="1" id="KW-0808">Transferase</keyword>
<dbReference type="KEGG" id="prel:PRELSG_1264400"/>
<dbReference type="AlphaFoldDB" id="A0A1J1HEA9"/>
<dbReference type="RefSeq" id="XP_028534749.1">
    <property type="nucleotide sequence ID" value="XM_028678462.1"/>
</dbReference>
<evidence type="ECO:0000313" key="2">
    <source>
        <dbReference type="Proteomes" id="UP000220158"/>
    </source>
</evidence>
<sequence length="213" mass="25052">MPTKYIIEHLDELEEWCILEYIHICDIVKDTNAIFTKFEAKFSDISSIHKPKCYSESINDLKTNFNWDKICLLDMKASETLKCKDKDKIDFLLFGGILGNVPSDDRTSELRKFRFNISRNLGNMQMTTNTAVLVCYIILNDQIELEDIPFIDEPEINLKNNKESIMLPFRFVSKYYYTKNEDDRNTPVLPKNFMEYLIKLGDQQLDVNSFLNE</sequence>
<reference evidence="1 2" key="1">
    <citation type="submission" date="2015-04" db="EMBL/GenBank/DDBJ databases">
        <authorList>
            <consortium name="Pathogen Informatics"/>
        </authorList>
    </citation>
    <scope>NUCLEOTIDE SEQUENCE [LARGE SCALE GENOMIC DNA]</scope>
    <source>
        <strain evidence="1 2">SGS1</strain>
    </source>
</reference>
<dbReference type="PANTHER" id="PTHR35517:SF1">
    <property type="entry name" value="PROTEIN ARGININE N-METHYLTRANSFERASE SFM1"/>
    <property type="match status" value="1"/>
</dbReference>
<keyword evidence="2" id="KW-1185">Reference proteome</keyword>
<dbReference type="EMBL" id="LN835307">
    <property type="protein sequence ID" value="CRH01750.1"/>
    <property type="molecule type" value="Genomic_DNA"/>
</dbReference>
<dbReference type="OMA" id="LEYIHIC"/>
<dbReference type="VEuPathDB" id="PlasmoDB:PRELSG_1264400"/>
<keyword evidence="1" id="KW-0489">Methyltransferase</keyword>